<feature type="domain" description="BHLH" evidence="6">
    <location>
        <begin position="179"/>
        <end position="238"/>
    </location>
</feature>
<dbReference type="Pfam" id="PF00010">
    <property type="entry name" value="HLH"/>
    <property type="match status" value="1"/>
</dbReference>
<evidence type="ECO:0000256" key="2">
    <source>
        <dbReference type="ARBA" id="ARBA00023015"/>
    </source>
</evidence>
<dbReference type="GO" id="GO:0005634">
    <property type="term" value="C:nucleus"/>
    <property type="evidence" value="ECO:0007669"/>
    <property type="project" value="UniProtKB-SubCell"/>
</dbReference>
<evidence type="ECO:0000256" key="3">
    <source>
        <dbReference type="ARBA" id="ARBA00023163"/>
    </source>
</evidence>
<feature type="region of interest" description="Disordered" evidence="5">
    <location>
        <begin position="166"/>
        <end position="188"/>
    </location>
</feature>
<comment type="subcellular location">
    <subcellularLocation>
        <location evidence="1">Nucleus</location>
    </subcellularLocation>
</comment>
<reference evidence="9" key="1">
    <citation type="submission" date="2012-12" db="EMBL/GenBank/DDBJ databases">
        <authorList>
            <person name="Hellsten U."/>
            <person name="Grimwood J."/>
            <person name="Chapman J.A."/>
            <person name="Shapiro H."/>
            <person name="Aerts A."/>
            <person name="Otillar R.P."/>
            <person name="Terry A.Y."/>
            <person name="Boore J.L."/>
            <person name="Simakov O."/>
            <person name="Marletaz F."/>
            <person name="Cho S.-J."/>
            <person name="Edsinger-Gonzales E."/>
            <person name="Havlak P."/>
            <person name="Kuo D.-H."/>
            <person name="Larsson T."/>
            <person name="Lv J."/>
            <person name="Arendt D."/>
            <person name="Savage R."/>
            <person name="Osoegawa K."/>
            <person name="de Jong P."/>
            <person name="Lindberg D.R."/>
            <person name="Seaver E.C."/>
            <person name="Weisblat D.A."/>
            <person name="Putnam N.H."/>
            <person name="Grigoriev I.V."/>
            <person name="Rokhsar D.S."/>
        </authorList>
    </citation>
    <scope>NUCLEOTIDE SEQUENCE</scope>
    <source>
        <strain evidence="9">I ESC-2004</strain>
    </source>
</reference>
<dbReference type="SMART" id="SM00353">
    <property type="entry name" value="HLH"/>
    <property type="match status" value="1"/>
</dbReference>
<dbReference type="InterPro" id="IPR036638">
    <property type="entry name" value="HLH_DNA-bd_sf"/>
</dbReference>
<sequence length="294" mass="32360">MDVLENTLDSDQDHKCVIDDSQDDQVCLQQEDGDESQGLALDPSLQYQIRADTGQGPVTYRVVQVTQNEEGQVVAGVPNQLAQQSSVMQTYSNGGSPSAEALSEGSDTKFTYVPTFSNTETSETVAGGATLSQVNAPGGPFYVMMSPQEVLQATSQRNIAPRTGISPRIEGARSSRDDRRRATHNEVERRRRDKINSWIVQLSKLIPDCAVEHSKSGQVQEQSKGGILAKACDFIQELRTSNTRMAESLKETERISVDTEIMRQQCEELKQENALLRAQMQQHGIVPPDMTGNS</sequence>
<dbReference type="Gene3D" id="4.10.280.10">
    <property type="entry name" value="Helix-loop-helix DNA-binding domain"/>
    <property type="match status" value="1"/>
</dbReference>
<dbReference type="EMBL" id="AMQN01000989">
    <property type="status" value="NOT_ANNOTATED_CDS"/>
    <property type="molecule type" value="Genomic_DNA"/>
</dbReference>
<keyword evidence="9" id="KW-1185">Reference proteome</keyword>
<dbReference type="GO" id="GO:0046983">
    <property type="term" value="F:protein dimerization activity"/>
    <property type="evidence" value="ECO:0007669"/>
    <property type="project" value="InterPro"/>
</dbReference>
<proteinExistence type="predicted"/>
<dbReference type="AlphaFoldDB" id="R7V1A7"/>
<dbReference type="InterPro" id="IPR011598">
    <property type="entry name" value="bHLH_dom"/>
</dbReference>
<evidence type="ECO:0000256" key="1">
    <source>
        <dbReference type="ARBA" id="ARBA00004123"/>
    </source>
</evidence>
<dbReference type="STRING" id="283909.R7V1A7"/>
<dbReference type="InterPro" id="IPR051732">
    <property type="entry name" value="USF"/>
</dbReference>
<dbReference type="PANTHER" id="PTHR46117:SF3">
    <property type="entry name" value="FI24210P1"/>
    <property type="match status" value="1"/>
</dbReference>
<reference evidence="8" key="3">
    <citation type="submission" date="2015-06" db="UniProtKB">
        <authorList>
            <consortium name="EnsemblMetazoa"/>
        </authorList>
    </citation>
    <scope>IDENTIFICATION</scope>
</reference>
<keyword evidence="2" id="KW-0805">Transcription regulation</keyword>
<reference evidence="7 9" key="2">
    <citation type="journal article" date="2013" name="Nature">
        <title>Insights into bilaterian evolution from three spiralian genomes.</title>
        <authorList>
            <person name="Simakov O."/>
            <person name="Marletaz F."/>
            <person name="Cho S.J."/>
            <person name="Edsinger-Gonzales E."/>
            <person name="Havlak P."/>
            <person name="Hellsten U."/>
            <person name="Kuo D.H."/>
            <person name="Larsson T."/>
            <person name="Lv J."/>
            <person name="Arendt D."/>
            <person name="Savage R."/>
            <person name="Osoegawa K."/>
            <person name="de Jong P."/>
            <person name="Grimwood J."/>
            <person name="Chapman J.A."/>
            <person name="Shapiro H."/>
            <person name="Aerts A."/>
            <person name="Otillar R.P."/>
            <person name="Terry A.Y."/>
            <person name="Boore J.L."/>
            <person name="Grigoriev I.V."/>
            <person name="Lindberg D.R."/>
            <person name="Seaver E.C."/>
            <person name="Weisblat D.A."/>
            <person name="Putnam N.H."/>
            <person name="Rokhsar D.S."/>
        </authorList>
    </citation>
    <scope>NUCLEOTIDE SEQUENCE</scope>
    <source>
        <strain evidence="7 9">I ESC-2004</strain>
    </source>
</reference>
<dbReference type="EnsemblMetazoa" id="CapteT174837">
    <property type="protein sequence ID" value="CapteP174837"/>
    <property type="gene ID" value="CapteG174837"/>
</dbReference>
<dbReference type="EMBL" id="KB298217">
    <property type="protein sequence ID" value="ELU09476.1"/>
    <property type="molecule type" value="Genomic_DNA"/>
</dbReference>
<evidence type="ECO:0000256" key="4">
    <source>
        <dbReference type="ARBA" id="ARBA00023242"/>
    </source>
</evidence>
<dbReference type="Proteomes" id="UP000014760">
    <property type="component" value="Unassembled WGS sequence"/>
</dbReference>
<dbReference type="SUPFAM" id="SSF47459">
    <property type="entry name" value="HLH, helix-loop-helix DNA-binding domain"/>
    <property type="match status" value="1"/>
</dbReference>
<dbReference type="HOGENOM" id="CLU_070485_0_0_1"/>
<evidence type="ECO:0000313" key="8">
    <source>
        <dbReference type="EnsemblMetazoa" id="CapteP174837"/>
    </source>
</evidence>
<dbReference type="PANTHER" id="PTHR46117">
    <property type="entry name" value="FI24210P1"/>
    <property type="match status" value="1"/>
</dbReference>
<evidence type="ECO:0000313" key="7">
    <source>
        <dbReference type="EMBL" id="ELU09476.1"/>
    </source>
</evidence>
<dbReference type="CDD" id="cd11396">
    <property type="entry name" value="bHLHzip_USF"/>
    <property type="match status" value="1"/>
</dbReference>
<dbReference type="OMA" id="RDRINNW"/>
<evidence type="ECO:0000256" key="5">
    <source>
        <dbReference type="SAM" id="MobiDB-lite"/>
    </source>
</evidence>
<evidence type="ECO:0000313" key="9">
    <source>
        <dbReference type="Proteomes" id="UP000014760"/>
    </source>
</evidence>
<dbReference type="OrthoDB" id="690068at2759"/>
<dbReference type="PROSITE" id="PS50888">
    <property type="entry name" value="BHLH"/>
    <property type="match status" value="1"/>
</dbReference>
<name>R7V1A7_CAPTE</name>
<accession>R7V1A7</accession>
<keyword evidence="4" id="KW-0539">Nucleus</keyword>
<dbReference type="GO" id="GO:0000981">
    <property type="term" value="F:DNA-binding transcription factor activity, RNA polymerase II-specific"/>
    <property type="evidence" value="ECO:0007669"/>
    <property type="project" value="TreeGrafter"/>
</dbReference>
<dbReference type="GO" id="GO:0000978">
    <property type="term" value="F:RNA polymerase II cis-regulatory region sequence-specific DNA binding"/>
    <property type="evidence" value="ECO:0007669"/>
    <property type="project" value="TreeGrafter"/>
</dbReference>
<protein>
    <recommendedName>
        <fullName evidence="6">BHLH domain-containing protein</fullName>
    </recommendedName>
</protein>
<gene>
    <name evidence="7" type="ORF">CAPTEDRAFT_174837</name>
</gene>
<evidence type="ECO:0000259" key="6">
    <source>
        <dbReference type="PROSITE" id="PS50888"/>
    </source>
</evidence>
<feature type="compositionally biased region" description="Basic and acidic residues" evidence="5">
    <location>
        <begin position="170"/>
        <end position="188"/>
    </location>
</feature>
<organism evidence="7">
    <name type="scientific">Capitella teleta</name>
    <name type="common">Polychaete worm</name>
    <dbReference type="NCBI Taxonomy" id="283909"/>
    <lineage>
        <taxon>Eukaryota</taxon>
        <taxon>Metazoa</taxon>
        <taxon>Spiralia</taxon>
        <taxon>Lophotrochozoa</taxon>
        <taxon>Annelida</taxon>
        <taxon>Polychaeta</taxon>
        <taxon>Sedentaria</taxon>
        <taxon>Scolecida</taxon>
        <taxon>Capitellidae</taxon>
        <taxon>Capitella</taxon>
    </lineage>
</organism>
<keyword evidence="3" id="KW-0804">Transcription</keyword>